<dbReference type="SUPFAM" id="SSF55144">
    <property type="entry name" value="LigT-like"/>
    <property type="match status" value="1"/>
</dbReference>
<reference evidence="3 4" key="2">
    <citation type="submission" date="2019-09" db="EMBL/GenBank/DDBJ databases">
        <authorList>
            <person name="Mazur A."/>
        </authorList>
    </citation>
    <scope>NUCLEOTIDE SEQUENCE [LARGE SCALE GENOMIC DNA]</scope>
    <source>
        <strain evidence="3 4">3729k</strain>
    </source>
</reference>
<proteinExistence type="inferred from homology"/>
<comment type="catalytic activity">
    <reaction evidence="2">
        <text>a 3'-end 2',3'-cyclophospho-ribonucleotide-RNA + H2O = a 3'-end 2'-phospho-ribonucleotide-RNA + H(+)</text>
        <dbReference type="Rhea" id="RHEA:11828"/>
        <dbReference type="Rhea" id="RHEA-COMP:10464"/>
        <dbReference type="Rhea" id="RHEA-COMP:17353"/>
        <dbReference type="ChEBI" id="CHEBI:15377"/>
        <dbReference type="ChEBI" id="CHEBI:15378"/>
        <dbReference type="ChEBI" id="CHEBI:83064"/>
        <dbReference type="ChEBI" id="CHEBI:173113"/>
        <dbReference type="EC" id="3.1.4.58"/>
    </reaction>
</comment>
<protein>
    <recommendedName>
        <fullName evidence="2">RNA 2',3'-cyclic phosphodiesterase</fullName>
        <shortName evidence="2">RNA 2',3'-CPDase</shortName>
        <ecNumber evidence="2">3.1.4.58</ecNumber>
    </recommendedName>
</protein>
<dbReference type="InterPro" id="IPR009097">
    <property type="entry name" value="Cyclic_Pdiesterase"/>
</dbReference>
<accession>A0A5B2ZAA1</accession>
<evidence type="ECO:0000313" key="4">
    <source>
        <dbReference type="Proteomes" id="UP000322165"/>
    </source>
</evidence>
<evidence type="ECO:0000256" key="2">
    <source>
        <dbReference type="HAMAP-Rule" id="MF_01940"/>
    </source>
</evidence>
<keyword evidence="1 2" id="KW-0378">Hydrolase</keyword>
<dbReference type="HAMAP" id="MF_01940">
    <property type="entry name" value="RNA_CPDase"/>
    <property type="match status" value="1"/>
</dbReference>
<dbReference type="PANTHER" id="PTHR35561:SF1">
    <property type="entry name" value="RNA 2',3'-CYCLIC PHOSPHODIESTERASE"/>
    <property type="match status" value="1"/>
</dbReference>
<dbReference type="InterPro" id="IPR004175">
    <property type="entry name" value="RNA_CPDase"/>
</dbReference>
<comment type="caution">
    <text evidence="3">The sequence shown here is derived from an EMBL/GenBank/DDBJ whole genome shotgun (WGS) entry which is preliminary data.</text>
</comment>
<reference evidence="3 4" key="1">
    <citation type="submission" date="2019-09" db="EMBL/GenBank/DDBJ databases">
        <title>Arenimonas chukotkensis sp. nov., a bacterium isolated from Chukotka hot spring, Arctic region, Russia.</title>
        <authorList>
            <person name="Zayulina K.S."/>
            <person name="Prokofeva M.I."/>
            <person name="Elcheninov A.G."/>
            <person name="Novikov A."/>
            <person name="Kochetkova T.V."/>
            <person name="Kublanov I.V."/>
        </authorList>
    </citation>
    <scope>NUCLEOTIDE SEQUENCE [LARGE SCALE GENOMIC DNA]</scope>
    <source>
        <strain evidence="3 4">3729k</strain>
    </source>
</reference>
<dbReference type="Pfam" id="PF13563">
    <property type="entry name" value="2_5_RNA_ligase2"/>
    <property type="match status" value="1"/>
</dbReference>
<dbReference type="GO" id="GO:0004113">
    <property type="term" value="F:2',3'-cyclic-nucleotide 3'-phosphodiesterase activity"/>
    <property type="evidence" value="ECO:0007669"/>
    <property type="project" value="InterPro"/>
</dbReference>
<dbReference type="EMBL" id="VUOD01000009">
    <property type="protein sequence ID" value="KAA2284210.1"/>
    <property type="molecule type" value="Genomic_DNA"/>
</dbReference>
<feature type="active site" description="Proton acceptor" evidence="2">
    <location>
        <position position="145"/>
    </location>
</feature>
<dbReference type="EC" id="3.1.4.58" evidence="2"/>
<feature type="active site" description="Proton donor" evidence="2">
    <location>
        <position position="58"/>
    </location>
</feature>
<dbReference type="PANTHER" id="PTHR35561">
    <property type="entry name" value="RNA 2',3'-CYCLIC PHOSPHODIESTERASE"/>
    <property type="match status" value="1"/>
</dbReference>
<dbReference type="RefSeq" id="WP_149861215.1">
    <property type="nucleotide sequence ID" value="NZ_VUOD01000009.1"/>
</dbReference>
<dbReference type="Proteomes" id="UP000322165">
    <property type="component" value="Unassembled WGS sequence"/>
</dbReference>
<dbReference type="AlphaFoldDB" id="A0A5B2ZAA1"/>
<feature type="short sequence motif" description="HXTX 1" evidence="2">
    <location>
        <begin position="58"/>
        <end position="61"/>
    </location>
</feature>
<comment type="function">
    <text evidence="2">Hydrolyzes RNA 2',3'-cyclic phosphodiester to an RNA 2'-phosphomonoester.</text>
</comment>
<organism evidence="3 4">
    <name type="scientific">Arenimonas fontis</name>
    <dbReference type="NCBI Taxonomy" id="2608255"/>
    <lineage>
        <taxon>Bacteria</taxon>
        <taxon>Pseudomonadati</taxon>
        <taxon>Pseudomonadota</taxon>
        <taxon>Gammaproteobacteria</taxon>
        <taxon>Lysobacterales</taxon>
        <taxon>Lysobacteraceae</taxon>
        <taxon>Arenimonas</taxon>
    </lineage>
</organism>
<gene>
    <name evidence="3" type="primary">thpR</name>
    <name evidence="3" type="ORF">F0415_10715</name>
</gene>
<evidence type="ECO:0000313" key="3">
    <source>
        <dbReference type="EMBL" id="KAA2284210.1"/>
    </source>
</evidence>
<name>A0A5B2ZAA1_9GAMM</name>
<sequence length="194" mass="22120">MQKGGLFSGTGATVLPRWRVFFALWPDDDTRARITVLADRLYQCLDGGGRRLRPQRYHLTLQFLGEHPEPCQPLLDAACRAATRMRVPPFELVLDRAGSFRNRAAVCWLGCSAMPTGLQALREALRLALARESLRVHKDRRFVPHLTLVRDASQPWPETALEEPLCWQVRGFSLMRSDMERQFAYGEVGKWTLG</sequence>
<dbReference type="NCBIfam" id="TIGR02258">
    <property type="entry name" value="2_5_ligase"/>
    <property type="match status" value="1"/>
</dbReference>
<dbReference type="Gene3D" id="3.90.1140.10">
    <property type="entry name" value="Cyclic phosphodiesterase"/>
    <property type="match status" value="1"/>
</dbReference>
<feature type="short sequence motif" description="HXTX 2" evidence="2">
    <location>
        <begin position="145"/>
        <end position="148"/>
    </location>
</feature>
<evidence type="ECO:0000256" key="1">
    <source>
        <dbReference type="ARBA" id="ARBA00022801"/>
    </source>
</evidence>
<keyword evidence="4" id="KW-1185">Reference proteome</keyword>
<comment type="similarity">
    <text evidence="2">Belongs to the 2H phosphoesterase superfamily. ThpR family.</text>
</comment>
<dbReference type="GO" id="GO:0008664">
    <property type="term" value="F:RNA 2',3'-cyclic 3'-phosphodiesterase activity"/>
    <property type="evidence" value="ECO:0007669"/>
    <property type="project" value="UniProtKB-EC"/>
</dbReference>